<accession>A0A7J6BKF0</accession>
<feature type="compositionally biased region" description="Basic and acidic residues" evidence="1">
    <location>
        <begin position="179"/>
        <end position="190"/>
    </location>
</feature>
<dbReference type="AlphaFoldDB" id="A0A7J6BKF0"/>
<sequence length="279" mass="29750">MRTLTSSHAPQRHIVTHTQSAMSREPELSQPAPAEPQFQLPFSQGFVLPQATMFANASVQTPTSQLSPLAEQFVPNSPAVHLSQPSHAQSVPQHEQSPACFQALQSSHATPATAAAVDTLENWSLVSSLEVEGSSVCGDADNLSNLEQESSLARTSTWVLSDPDRAAEASAAEEASITELEHESHAHEDMASPPGVTLSDPDPVQSNEPTDVDTSPTDSTPTQACSPADSTVTQTAVVNNRVQGRVVTRAGRVVRSVNRLIESMVQRPVIWGLSLPQKV</sequence>
<feature type="compositionally biased region" description="Low complexity" evidence="1">
    <location>
        <begin position="212"/>
        <end position="222"/>
    </location>
</feature>
<protein>
    <submittedName>
        <fullName evidence="2">Uncharacterized protein</fullName>
    </submittedName>
</protein>
<dbReference type="EMBL" id="JAAMOB010000025">
    <property type="protein sequence ID" value="KAF4095416.1"/>
    <property type="molecule type" value="Genomic_DNA"/>
</dbReference>
<feature type="region of interest" description="Disordered" evidence="1">
    <location>
        <begin position="164"/>
        <end position="231"/>
    </location>
</feature>
<keyword evidence="3" id="KW-1185">Reference proteome</keyword>
<gene>
    <name evidence="2" type="ORF">G5714_024494</name>
</gene>
<evidence type="ECO:0000313" key="3">
    <source>
        <dbReference type="Proteomes" id="UP000579812"/>
    </source>
</evidence>
<dbReference type="Proteomes" id="UP000579812">
    <property type="component" value="Unassembled WGS sequence"/>
</dbReference>
<evidence type="ECO:0000313" key="2">
    <source>
        <dbReference type="EMBL" id="KAF4095416.1"/>
    </source>
</evidence>
<comment type="caution">
    <text evidence="2">The sequence shown here is derived from an EMBL/GenBank/DDBJ whole genome shotgun (WGS) entry which is preliminary data.</text>
</comment>
<proteinExistence type="predicted"/>
<name>A0A7J6BKF0_9TELE</name>
<feature type="region of interest" description="Disordered" evidence="1">
    <location>
        <begin position="1"/>
        <end position="36"/>
    </location>
</feature>
<reference evidence="2 3" key="1">
    <citation type="submission" date="2020-04" db="EMBL/GenBank/DDBJ databases">
        <title>Chromosome-level genome assembly of a cyprinid fish Onychostoma macrolepis by integration of Nanopore Sequencing, Bionano and Hi-C technology.</title>
        <authorList>
            <person name="Wang D."/>
        </authorList>
    </citation>
    <scope>NUCLEOTIDE SEQUENCE [LARGE SCALE GENOMIC DNA]</scope>
    <source>
        <strain evidence="2">SWU-2019</strain>
        <tissue evidence="2">Muscle</tissue>
    </source>
</reference>
<evidence type="ECO:0000256" key="1">
    <source>
        <dbReference type="SAM" id="MobiDB-lite"/>
    </source>
</evidence>
<organism evidence="2 3">
    <name type="scientific">Onychostoma macrolepis</name>
    <dbReference type="NCBI Taxonomy" id="369639"/>
    <lineage>
        <taxon>Eukaryota</taxon>
        <taxon>Metazoa</taxon>
        <taxon>Chordata</taxon>
        <taxon>Craniata</taxon>
        <taxon>Vertebrata</taxon>
        <taxon>Euteleostomi</taxon>
        <taxon>Actinopterygii</taxon>
        <taxon>Neopterygii</taxon>
        <taxon>Teleostei</taxon>
        <taxon>Ostariophysi</taxon>
        <taxon>Cypriniformes</taxon>
        <taxon>Cyprinidae</taxon>
        <taxon>Acrossocheilinae</taxon>
        <taxon>Onychostoma</taxon>
    </lineage>
</organism>